<comment type="caution">
    <text evidence="2">The sequence shown here is derived from an EMBL/GenBank/DDBJ whole genome shotgun (WGS) entry which is preliminary data.</text>
</comment>
<feature type="compositionally biased region" description="Low complexity" evidence="1">
    <location>
        <begin position="232"/>
        <end position="249"/>
    </location>
</feature>
<feature type="compositionally biased region" description="Low complexity" evidence="1">
    <location>
        <begin position="185"/>
        <end position="199"/>
    </location>
</feature>
<dbReference type="RefSeq" id="WP_387895904.1">
    <property type="nucleotide sequence ID" value="NZ_JBIAPK010000004.1"/>
</dbReference>
<feature type="compositionally biased region" description="Pro residues" evidence="1">
    <location>
        <begin position="168"/>
        <end position="179"/>
    </location>
</feature>
<name>A0ABW6REW9_9ACTN</name>
<sequence>MTVSQLPAEAEAFARYLRELTALVDTGAGWCGVFWQRDPDGMRACLDGAELPPWDVLEALLQDVAARHGTAVAERETVRARALHGAAAAAHDRRPGGRETLAERLGAMRREQEYAAERERDLMRRLRTSAGGSEGHGLDAELAWARDDHERATARCAELSTRLAALDAPPPAQGRPPAPDSWFRAGAPEAAAPAGPWPGQSRNGHTAKLSPPHPAPSRNEWQAPSPPDALRAAGPQAPDGPDAAWPAIPVRQQRSARPATLEDRSPGPSPGEEEGWGGGEIPRTPPSRAPAPKRRPRGARYAGLDDDDGSDAFAGPAMPEPAVRAAAPRGARYAGVAAEEPAPPPPAEDTANLAQDRRAVADTVAVLLRLRAQGRTGEAHVLLCEAAGWPDARRLPVLAEALHRAGLGADWATLLWEVASLPPGRVAGVAATLAAAGLGEDGGQLLRQGVVRPAPELAAALLALDDAGGHESEVRALVDALVRVRTPEDVAQVARTDPHRLSPLLLDAAREVSQSRYRDVVHALRVAGAAPRRCRAREHRDAPVSPPRVRNVIDSAG</sequence>
<evidence type="ECO:0000313" key="3">
    <source>
        <dbReference type="Proteomes" id="UP001601976"/>
    </source>
</evidence>
<evidence type="ECO:0000256" key="1">
    <source>
        <dbReference type="SAM" id="MobiDB-lite"/>
    </source>
</evidence>
<evidence type="ECO:0000313" key="2">
    <source>
        <dbReference type="EMBL" id="MFF3340057.1"/>
    </source>
</evidence>
<reference evidence="2 3" key="1">
    <citation type="submission" date="2024-10" db="EMBL/GenBank/DDBJ databases">
        <title>The Natural Products Discovery Center: Release of the First 8490 Sequenced Strains for Exploring Actinobacteria Biosynthetic Diversity.</title>
        <authorList>
            <person name="Kalkreuter E."/>
            <person name="Kautsar S.A."/>
            <person name="Yang D."/>
            <person name="Bader C.D."/>
            <person name="Teijaro C.N."/>
            <person name="Fluegel L."/>
            <person name="Davis C.M."/>
            <person name="Simpson J.R."/>
            <person name="Lauterbach L."/>
            <person name="Steele A.D."/>
            <person name="Gui C."/>
            <person name="Meng S."/>
            <person name="Li G."/>
            <person name="Viehrig K."/>
            <person name="Ye F."/>
            <person name="Su P."/>
            <person name="Kiefer A.F."/>
            <person name="Nichols A."/>
            <person name="Cepeda A.J."/>
            <person name="Yan W."/>
            <person name="Fan B."/>
            <person name="Jiang Y."/>
            <person name="Adhikari A."/>
            <person name="Zheng C.-J."/>
            <person name="Schuster L."/>
            <person name="Cowan T.M."/>
            <person name="Smanski M.J."/>
            <person name="Chevrette M.G."/>
            <person name="De Carvalho L.P.S."/>
            <person name="Shen B."/>
        </authorList>
    </citation>
    <scope>NUCLEOTIDE SEQUENCE [LARGE SCALE GENOMIC DNA]</scope>
    <source>
        <strain evidence="2 3">NPDC003029</strain>
    </source>
</reference>
<dbReference type="Proteomes" id="UP001601976">
    <property type="component" value="Unassembled WGS sequence"/>
</dbReference>
<proteinExistence type="predicted"/>
<feature type="region of interest" description="Disordered" evidence="1">
    <location>
        <begin position="535"/>
        <end position="557"/>
    </location>
</feature>
<feature type="region of interest" description="Disordered" evidence="1">
    <location>
        <begin position="164"/>
        <end position="318"/>
    </location>
</feature>
<protein>
    <recommendedName>
        <fullName evidence="4">UL36 very large tegument protein</fullName>
    </recommendedName>
</protein>
<keyword evidence="3" id="KW-1185">Reference proteome</keyword>
<dbReference type="EMBL" id="JBIAPK010000004">
    <property type="protein sequence ID" value="MFF3340057.1"/>
    <property type="molecule type" value="Genomic_DNA"/>
</dbReference>
<gene>
    <name evidence="2" type="ORF">ACFYWW_15165</name>
</gene>
<accession>A0ABW6REW9</accession>
<evidence type="ECO:0008006" key="4">
    <source>
        <dbReference type="Google" id="ProtNLM"/>
    </source>
</evidence>
<organism evidence="2 3">
    <name type="scientific">Streptomyces flavidovirens</name>
    <dbReference type="NCBI Taxonomy" id="67298"/>
    <lineage>
        <taxon>Bacteria</taxon>
        <taxon>Bacillati</taxon>
        <taxon>Actinomycetota</taxon>
        <taxon>Actinomycetes</taxon>
        <taxon>Kitasatosporales</taxon>
        <taxon>Streptomycetaceae</taxon>
        <taxon>Streptomyces</taxon>
    </lineage>
</organism>